<protein>
    <submittedName>
        <fullName evidence="3">PEGA domain-containing protein</fullName>
    </submittedName>
</protein>
<feature type="domain" description="PEGA" evidence="2">
    <location>
        <begin position="110"/>
        <end position="174"/>
    </location>
</feature>
<dbReference type="GeneID" id="79950801"/>
<dbReference type="InterPro" id="IPR013229">
    <property type="entry name" value="PEGA"/>
</dbReference>
<reference evidence="3" key="1">
    <citation type="submission" date="2022-01" db="EMBL/GenBank/DDBJ databases">
        <title>Complete genome of Methanomicrobium antiquum DSM 21220.</title>
        <authorList>
            <person name="Chen S.-C."/>
            <person name="You Y.-T."/>
            <person name="Zhou Y.-Z."/>
            <person name="Lai M.-C."/>
        </authorList>
    </citation>
    <scope>NUCLEOTIDE SEQUENCE</scope>
    <source>
        <strain evidence="3">DSM 21220</strain>
    </source>
</reference>
<keyword evidence="4" id="KW-1185">Reference proteome</keyword>
<evidence type="ECO:0000313" key="3">
    <source>
        <dbReference type="EMBL" id="WFN36528.1"/>
    </source>
</evidence>
<dbReference type="KEGG" id="manq:L1994_10345"/>
<accession>A0AAF0FL48</accession>
<dbReference type="PANTHER" id="PTHR36194">
    <property type="entry name" value="S-LAYER-LIKE PROTEIN"/>
    <property type="match status" value="1"/>
</dbReference>
<dbReference type="Proteomes" id="UP001218895">
    <property type="component" value="Chromosome"/>
</dbReference>
<dbReference type="RefSeq" id="WP_278099364.1">
    <property type="nucleotide sequence ID" value="NZ_CP091092.1"/>
</dbReference>
<feature type="region of interest" description="Disordered" evidence="1">
    <location>
        <begin position="531"/>
        <end position="621"/>
    </location>
</feature>
<dbReference type="PANTHER" id="PTHR36194:SF1">
    <property type="entry name" value="S-LAYER-LIKE PROTEIN"/>
    <property type="match status" value="1"/>
</dbReference>
<name>A0AAF0FL48_9EURY</name>
<dbReference type="Pfam" id="PF08308">
    <property type="entry name" value="PEGA"/>
    <property type="match status" value="4"/>
</dbReference>
<dbReference type="EMBL" id="CP091092">
    <property type="protein sequence ID" value="WFN36528.1"/>
    <property type="molecule type" value="Genomic_DNA"/>
</dbReference>
<feature type="domain" description="PEGA" evidence="2">
    <location>
        <begin position="35"/>
        <end position="98"/>
    </location>
</feature>
<proteinExistence type="predicted"/>
<feature type="compositionally biased region" description="Basic and acidic residues" evidence="1">
    <location>
        <begin position="531"/>
        <end position="546"/>
    </location>
</feature>
<feature type="domain" description="PEGA" evidence="2">
    <location>
        <begin position="179"/>
        <end position="244"/>
    </location>
</feature>
<evidence type="ECO:0000259" key="2">
    <source>
        <dbReference type="Pfam" id="PF08308"/>
    </source>
</evidence>
<organism evidence="3 4">
    <name type="scientific">Methanomicrobium antiquum</name>
    <dbReference type="NCBI Taxonomy" id="487686"/>
    <lineage>
        <taxon>Archaea</taxon>
        <taxon>Methanobacteriati</taxon>
        <taxon>Methanobacteriota</taxon>
        <taxon>Stenosarchaea group</taxon>
        <taxon>Methanomicrobia</taxon>
        <taxon>Methanomicrobiales</taxon>
        <taxon>Methanomicrobiaceae</taxon>
        <taxon>Methanomicrobium</taxon>
    </lineage>
</organism>
<dbReference type="AlphaFoldDB" id="A0AAF0FL48"/>
<feature type="compositionally biased region" description="Basic and acidic residues" evidence="1">
    <location>
        <begin position="565"/>
        <end position="613"/>
    </location>
</feature>
<evidence type="ECO:0000256" key="1">
    <source>
        <dbReference type="SAM" id="MobiDB-lite"/>
    </source>
</evidence>
<feature type="domain" description="PEGA" evidence="2">
    <location>
        <begin position="250"/>
        <end position="303"/>
    </location>
</feature>
<gene>
    <name evidence="3" type="ORF">L1994_10345</name>
</gene>
<sequence length="644" mass="72221">MSKNNIRRAQYIILLIFFVSVALFPLCASADVVKGTISVRSAPQGADIYLNDENIGEKTNYVILDVFPGIHFIRLEMPGYKTWEEIIEVKEGEITFVSHDMEISAGDAFTIQTKPEGARIYVDGEFEGFSNTVLNQLPTGQHTFLLTLDNYSDYQKTVMINEGMSQSLMHTFEPLPVTGEVIFESNPSNAAIYLNGEYIGDTRYTLKDVSPGTYDVVIKRAGYDDWKGILDVAAGKISEVKASLSLSKAEVVVKTEPPDADVFLDGELIGKSPVSTLTDQGNHTIRIEKFGYRPVEEIIEVGPLGTIVSYTLYSMAKEAVDEAESAINANLQYNPEKGKELLISAKEALERDDTLTTITLSELSIKASFDVDSDGVLNSQDIAPNLDNTLIYISPFAFLIVLVFLFAADYSVQQIRPELLIDIPKKIFEDDMLARGHVTARLERGPYRAFVCTIYIDDSSVDHFTNPGRYDIMLAGRGVGEHILSAHLQIAKKRYGSLEIKAEEKFIVESLNQKKDDDFYSDTKIRDFDESSKKDLTGDNKDKESEIIENEDITSDMADNNKSSENIEDKTSENNDKVLENKENTDKESPDTENSHKEPLNNEDKETGDKPVEFLDPDDYLSEKVSEIIETEDYSNELENYYEK</sequence>
<evidence type="ECO:0000313" key="4">
    <source>
        <dbReference type="Proteomes" id="UP001218895"/>
    </source>
</evidence>